<evidence type="ECO:0000256" key="2">
    <source>
        <dbReference type="ARBA" id="ARBA00023315"/>
    </source>
</evidence>
<keyword evidence="1" id="KW-0808">Transferase</keyword>
<evidence type="ECO:0000313" key="4">
    <source>
        <dbReference type="EMBL" id="SBT66650.1"/>
    </source>
</evidence>
<organism evidence="4 5">
    <name type="scientific">Micromonospora sediminicola</name>
    <dbReference type="NCBI Taxonomy" id="946078"/>
    <lineage>
        <taxon>Bacteria</taxon>
        <taxon>Bacillati</taxon>
        <taxon>Actinomycetota</taxon>
        <taxon>Actinomycetes</taxon>
        <taxon>Micromonosporales</taxon>
        <taxon>Micromonosporaceae</taxon>
        <taxon>Micromonospora</taxon>
    </lineage>
</organism>
<accession>A0A1A9BAV8</accession>
<keyword evidence="5" id="KW-1185">Reference proteome</keyword>
<name>A0A1A9BAV8_9ACTN</name>
<dbReference type="Pfam" id="PF08445">
    <property type="entry name" value="FR47"/>
    <property type="match status" value="1"/>
</dbReference>
<proteinExistence type="predicted"/>
<keyword evidence="2" id="KW-0012">Acyltransferase</keyword>
<protein>
    <submittedName>
        <fullName evidence="4">FR47-like protein</fullName>
    </submittedName>
</protein>
<evidence type="ECO:0000313" key="5">
    <source>
        <dbReference type="Proteomes" id="UP000199558"/>
    </source>
</evidence>
<dbReference type="PANTHER" id="PTHR43877">
    <property type="entry name" value="AMINOALKYLPHOSPHONATE N-ACETYLTRANSFERASE-RELATED-RELATED"/>
    <property type="match status" value="1"/>
</dbReference>
<reference evidence="5" key="1">
    <citation type="submission" date="2016-06" db="EMBL/GenBank/DDBJ databases">
        <authorList>
            <person name="Varghese N."/>
            <person name="Submissions Spin"/>
        </authorList>
    </citation>
    <scope>NUCLEOTIDE SEQUENCE [LARGE SCALE GENOMIC DNA]</scope>
    <source>
        <strain evidence="5">DSM 45794</strain>
    </source>
</reference>
<dbReference type="CDD" id="cd04301">
    <property type="entry name" value="NAT_SF"/>
    <property type="match status" value="1"/>
</dbReference>
<dbReference type="AlphaFoldDB" id="A0A1A9BAV8"/>
<dbReference type="STRING" id="946078.GA0070622_3674"/>
<dbReference type="EMBL" id="FLRH01000003">
    <property type="protein sequence ID" value="SBT66650.1"/>
    <property type="molecule type" value="Genomic_DNA"/>
</dbReference>
<dbReference type="GO" id="GO:0016747">
    <property type="term" value="F:acyltransferase activity, transferring groups other than amino-acyl groups"/>
    <property type="evidence" value="ECO:0007669"/>
    <property type="project" value="InterPro"/>
</dbReference>
<dbReference type="InterPro" id="IPR016181">
    <property type="entry name" value="Acyl_CoA_acyltransferase"/>
</dbReference>
<evidence type="ECO:0000256" key="1">
    <source>
        <dbReference type="ARBA" id="ARBA00022679"/>
    </source>
</evidence>
<dbReference type="RefSeq" id="WP_245666388.1">
    <property type="nucleotide sequence ID" value="NZ_FLRH01000003.1"/>
</dbReference>
<dbReference type="Proteomes" id="UP000199558">
    <property type="component" value="Unassembled WGS sequence"/>
</dbReference>
<dbReference type="InterPro" id="IPR050832">
    <property type="entry name" value="Bact_Acetyltransf"/>
</dbReference>
<dbReference type="InterPro" id="IPR000182">
    <property type="entry name" value="GNAT_dom"/>
</dbReference>
<sequence length="268" mass="28669">MAVRAEHDRAVLAGLLGRDPVLHAYQLGDLDDFFWPYTSWFRRGDEVVLLYHGVELPTLLAFAAPERVAALSALLVEAAPVLPARLWAHLSPGLEATVSRWYAVSDAAAHLRMAWTDPPRAAAVPAVGEPLGRADLAELRELYAVAYPGNWFDPRMLDTGQYVGVRDRGRLVAVAGVHVWSPRWRVAALGNVTTHPDVRGRGLGAGVVAALCARLRASVDHVTLNVRADNAAAVRLYERLGFTAVAGFTECALTRLTGPAAGSAGAAG</sequence>
<dbReference type="SUPFAM" id="SSF55729">
    <property type="entry name" value="Acyl-CoA N-acyltransferases (Nat)"/>
    <property type="match status" value="1"/>
</dbReference>
<dbReference type="InterPro" id="IPR013653">
    <property type="entry name" value="GCN5-like_dom"/>
</dbReference>
<evidence type="ECO:0000259" key="3">
    <source>
        <dbReference type="PROSITE" id="PS51186"/>
    </source>
</evidence>
<feature type="domain" description="N-acetyltransferase" evidence="3">
    <location>
        <begin position="126"/>
        <end position="259"/>
    </location>
</feature>
<dbReference type="PROSITE" id="PS51186">
    <property type="entry name" value="GNAT"/>
    <property type="match status" value="1"/>
</dbReference>
<dbReference type="Gene3D" id="3.40.630.30">
    <property type="match status" value="1"/>
</dbReference>
<gene>
    <name evidence="4" type="ORF">GA0070622_3674</name>
</gene>